<dbReference type="Pfam" id="PF02836">
    <property type="entry name" value="Glyco_hydro_2_C"/>
    <property type="match status" value="1"/>
</dbReference>
<dbReference type="Pfam" id="PF00754">
    <property type="entry name" value="F5_F8_type_C"/>
    <property type="match status" value="1"/>
</dbReference>
<dbReference type="AlphaFoldDB" id="A0A4Q6Y7G6"/>
<comment type="similarity">
    <text evidence="1">Belongs to the glycosyl hydrolase 2 family.</text>
</comment>
<name>A0A4Q6Y7G6_9SPHN</name>
<accession>A0A4Q6Y7G6</accession>
<evidence type="ECO:0000313" key="6">
    <source>
        <dbReference type="EMBL" id="RZF66312.1"/>
    </source>
</evidence>
<dbReference type="InterPro" id="IPR036156">
    <property type="entry name" value="Beta-gal/glucu_dom_sf"/>
</dbReference>
<dbReference type="InterPro" id="IPR017853">
    <property type="entry name" value="GH"/>
</dbReference>
<dbReference type="SUPFAM" id="SSF49785">
    <property type="entry name" value="Galactose-binding domain-like"/>
    <property type="match status" value="2"/>
</dbReference>
<keyword evidence="2" id="KW-0378">Hydrolase</keyword>
<dbReference type="Pfam" id="PF02837">
    <property type="entry name" value="Glyco_hydro_2_N"/>
    <property type="match status" value="1"/>
</dbReference>
<dbReference type="RefSeq" id="WP_130154674.1">
    <property type="nucleotide sequence ID" value="NZ_SGIS01000001.1"/>
</dbReference>
<dbReference type="GO" id="GO:0004553">
    <property type="term" value="F:hydrolase activity, hydrolyzing O-glycosyl compounds"/>
    <property type="evidence" value="ECO:0007669"/>
    <property type="project" value="InterPro"/>
</dbReference>
<dbReference type="InterPro" id="IPR051913">
    <property type="entry name" value="GH2_Domain-Containing"/>
</dbReference>
<dbReference type="Gene3D" id="2.60.120.260">
    <property type="entry name" value="Galactose-binding domain-like"/>
    <property type="match status" value="2"/>
</dbReference>
<dbReference type="Gene3D" id="3.20.20.80">
    <property type="entry name" value="Glycosidases"/>
    <property type="match status" value="1"/>
</dbReference>
<dbReference type="Pfam" id="PF00703">
    <property type="entry name" value="Glyco_hydro_2"/>
    <property type="match status" value="1"/>
</dbReference>
<evidence type="ECO:0000259" key="5">
    <source>
        <dbReference type="PROSITE" id="PS50022"/>
    </source>
</evidence>
<dbReference type="InterPro" id="IPR006103">
    <property type="entry name" value="Glyco_hydro_2_cat"/>
</dbReference>
<dbReference type="InterPro" id="IPR013783">
    <property type="entry name" value="Ig-like_fold"/>
</dbReference>
<protein>
    <submittedName>
        <fullName evidence="6">Beta-galactosidase</fullName>
    </submittedName>
</protein>
<reference evidence="6 7" key="1">
    <citation type="submission" date="2019-02" db="EMBL/GenBank/DDBJ databases">
        <authorList>
            <person name="Li Y."/>
        </authorList>
    </citation>
    <scope>NUCLEOTIDE SEQUENCE [LARGE SCALE GENOMIC DNA]</scope>
    <source>
        <strain evidence="6 7">3-7</strain>
    </source>
</reference>
<dbReference type="InterPro" id="IPR000421">
    <property type="entry name" value="FA58C"/>
</dbReference>
<feature type="signal peptide" evidence="4">
    <location>
        <begin position="1"/>
        <end position="24"/>
    </location>
</feature>
<keyword evidence="7" id="KW-1185">Reference proteome</keyword>
<proteinExistence type="inferred from homology"/>
<keyword evidence="4" id="KW-0732">Signal</keyword>
<dbReference type="Gene3D" id="2.60.40.10">
    <property type="entry name" value="Immunoglobulins"/>
    <property type="match status" value="2"/>
</dbReference>
<keyword evidence="3" id="KW-0326">Glycosidase</keyword>
<sequence>MNIRRLAYLGSLAVVLASLTGPLAANGQAPRSADVGTSGRSRTNFNADWRFKLGENDAAQAAAFDDRSWSTVGLPHSFSEPYFRAAAFYTGDGWYRQSFTLPPLPAGQRLSLEFEGAFQDARVYVNGIELAHHRGGYTGFPVDISAAVRPGRNVVAVRVNNAWQPTLAPRAGEHVFSGGLYRDVWLVRSDAVHVPWTGTRITTPELSAASGKVVVETEVRNDGAAAATVTVRTQVVDAGGTTVASLPDAHVSVAPGATVVASQRSAPIARPRLWSPETPALYHAATTLIVGGRARDRFDTEFGFRWFKWTADKGFFLNGQHRYFRGANVHQDQAGWGDAVTNGAIDRDVRLIKDAGFDFIRGSHYPHDPHFAEATDRQGMLFLPEVPFWGTAGFKNSWGASAYPTDPAQRAAFDANVKQQLTELIRINRNHPSIIAWGMDNEVFFSAKETMPDVKRLLREEVDLTHQLDATRPASIDGAQRGDIDKLGDIVGYNGDGASLFPNPGIPNFVAEYGVTMTDRPGAYAPGWDDLPNTVGADKTREGSWRLPWRSGEVIWAGFDHGSIAGKRFGGMGMIDYFRLPKRQYYWYRNAYARVAPPVWPVAGTPAALRITTSSPTIARADGTDDVQVIVSVVDAAGKRLSNSPPVHLVIESGPGELPTGRAIDFAPDSDIVIRDGEAAIAMRSWQAGVTRLRATSAGLQDGTAQVRTLQGPAFVAGKTPLAADRPYVPFVPAVRERAGDGVFGLNNPTFSSSNAPDHSSRLANDGNAATYWAPATGDATGTITIDMERVVEVHRLTLSFPQAGTYGFVAEVQDSQGTWQKLAEQIEGQDSSQTRTVETEAHAGRNVRVRLRAPAGAIVGLAELQITGALRTD</sequence>
<evidence type="ECO:0000313" key="7">
    <source>
        <dbReference type="Proteomes" id="UP000292085"/>
    </source>
</evidence>
<feature type="domain" description="F5/8 type C" evidence="5">
    <location>
        <begin position="732"/>
        <end position="870"/>
    </location>
</feature>
<organism evidence="6 7">
    <name type="scientific">Sphingomonas populi</name>
    <dbReference type="NCBI Taxonomy" id="2484750"/>
    <lineage>
        <taxon>Bacteria</taxon>
        <taxon>Pseudomonadati</taxon>
        <taxon>Pseudomonadota</taxon>
        <taxon>Alphaproteobacteria</taxon>
        <taxon>Sphingomonadales</taxon>
        <taxon>Sphingomonadaceae</taxon>
        <taxon>Sphingomonas</taxon>
    </lineage>
</organism>
<dbReference type="PANTHER" id="PTHR42732:SF1">
    <property type="entry name" value="BETA-MANNOSIDASE"/>
    <property type="match status" value="1"/>
</dbReference>
<dbReference type="InterPro" id="IPR006104">
    <property type="entry name" value="Glyco_hydro_2_N"/>
</dbReference>
<dbReference type="InterPro" id="IPR006102">
    <property type="entry name" value="Ig-like_GH2"/>
</dbReference>
<dbReference type="PRINTS" id="PR00132">
    <property type="entry name" value="GLHYDRLASE2"/>
</dbReference>
<evidence type="ECO:0000256" key="1">
    <source>
        <dbReference type="ARBA" id="ARBA00007401"/>
    </source>
</evidence>
<gene>
    <name evidence="6" type="ORF">EWE75_00105</name>
</gene>
<feature type="chain" id="PRO_5020838008" evidence="4">
    <location>
        <begin position="25"/>
        <end position="874"/>
    </location>
</feature>
<dbReference type="InterPro" id="IPR006101">
    <property type="entry name" value="Glyco_hydro_2"/>
</dbReference>
<dbReference type="SUPFAM" id="SSF49303">
    <property type="entry name" value="beta-Galactosidase/glucuronidase domain"/>
    <property type="match status" value="1"/>
</dbReference>
<dbReference type="GO" id="GO:0005975">
    <property type="term" value="P:carbohydrate metabolic process"/>
    <property type="evidence" value="ECO:0007669"/>
    <property type="project" value="InterPro"/>
</dbReference>
<dbReference type="PROSITE" id="PS50022">
    <property type="entry name" value="FA58C_3"/>
    <property type="match status" value="1"/>
</dbReference>
<evidence type="ECO:0000256" key="4">
    <source>
        <dbReference type="SAM" id="SignalP"/>
    </source>
</evidence>
<evidence type="ECO:0000256" key="2">
    <source>
        <dbReference type="ARBA" id="ARBA00022801"/>
    </source>
</evidence>
<dbReference type="Proteomes" id="UP000292085">
    <property type="component" value="Unassembled WGS sequence"/>
</dbReference>
<dbReference type="SUPFAM" id="SSF51445">
    <property type="entry name" value="(Trans)glycosidases"/>
    <property type="match status" value="1"/>
</dbReference>
<dbReference type="EMBL" id="SGIS01000001">
    <property type="protein sequence ID" value="RZF66312.1"/>
    <property type="molecule type" value="Genomic_DNA"/>
</dbReference>
<evidence type="ECO:0000256" key="3">
    <source>
        <dbReference type="ARBA" id="ARBA00023295"/>
    </source>
</evidence>
<comment type="caution">
    <text evidence="6">The sequence shown here is derived from an EMBL/GenBank/DDBJ whole genome shotgun (WGS) entry which is preliminary data.</text>
</comment>
<dbReference type="OrthoDB" id="9758603at2"/>
<dbReference type="InterPro" id="IPR008979">
    <property type="entry name" value="Galactose-bd-like_sf"/>
</dbReference>
<dbReference type="PANTHER" id="PTHR42732">
    <property type="entry name" value="BETA-GALACTOSIDASE"/>
    <property type="match status" value="1"/>
</dbReference>